<organism evidence="1 2">
    <name type="scientific">Dipteronia sinensis</name>
    <dbReference type="NCBI Taxonomy" id="43782"/>
    <lineage>
        <taxon>Eukaryota</taxon>
        <taxon>Viridiplantae</taxon>
        <taxon>Streptophyta</taxon>
        <taxon>Embryophyta</taxon>
        <taxon>Tracheophyta</taxon>
        <taxon>Spermatophyta</taxon>
        <taxon>Magnoliopsida</taxon>
        <taxon>eudicotyledons</taxon>
        <taxon>Gunneridae</taxon>
        <taxon>Pentapetalae</taxon>
        <taxon>rosids</taxon>
        <taxon>malvids</taxon>
        <taxon>Sapindales</taxon>
        <taxon>Sapindaceae</taxon>
        <taxon>Hippocastanoideae</taxon>
        <taxon>Acereae</taxon>
        <taxon>Dipteronia</taxon>
    </lineage>
</organism>
<name>A0AAE0A260_9ROSI</name>
<protein>
    <submittedName>
        <fullName evidence="1">Uncharacterized protein</fullName>
    </submittedName>
</protein>
<proteinExistence type="predicted"/>
<reference evidence="1" key="1">
    <citation type="journal article" date="2023" name="Plant J.">
        <title>Genome sequences and population genomics provide insights into the demographic history, inbreeding, and mutation load of two 'living fossil' tree species of Dipteronia.</title>
        <authorList>
            <person name="Feng Y."/>
            <person name="Comes H.P."/>
            <person name="Chen J."/>
            <person name="Zhu S."/>
            <person name="Lu R."/>
            <person name="Zhang X."/>
            <person name="Li P."/>
            <person name="Qiu J."/>
            <person name="Olsen K.M."/>
            <person name="Qiu Y."/>
        </authorList>
    </citation>
    <scope>NUCLEOTIDE SEQUENCE</scope>
    <source>
        <strain evidence="1">NBL</strain>
    </source>
</reference>
<evidence type="ECO:0000313" key="2">
    <source>
        <dbReference type="Proteomes" id="UP001281410"/>
    </source>
</evidence>
<accession>A0AAE0A260</accession>
<gene>
    <name evidence="1" type="ORF">Dsin_022560</name>
</gene>
<dbReference type="EMBL" id="JANJYJ010000007">
    <property type="protein sequence ID" value="KAK3199145.1"/>
    <property type="molecule type" value="Genomic_DNA"/>
</dbReference>
<keyword evidence="2" id="KW-1185">Reference proteome</keyword>
<sequence>MVHYSGGVNTNNSGKFNQIYIMVMRPIRFWKQHKCLLSTLEKNIAVRPIRYTRHRSEHRNTNLRATKMGRKHQKVLHGDSCFEILNCLLRKVQREDHAFMCMMLLDIWLNRNPLIHKQKVRQSGEILDWVVSYLEEFQNTQSSLKCLPKDVQGSRAAVWLPPPVGSFSDKFRCSSKGWPGLYWNWCSYLGFHGEGVGDYFKIGEGIFFCRNRGVVGCALGIDSGKTVWVVQLFG</sequence>
<dbReference type="AlphaFoldDB" id="A0AAE0A260"/>
<comment type="caution">
    <text evidence="1">The sequence shown here is derived from an EMBL/GenBank/DDBJ whole genome shotgun (WGS) entry which is preliminary data.</text>
</comment>
<evidence type="ECO:0000313" key="1">
    <source>
        <dbReference type="EMBL" id="KAK3199145.1"/>
    </source>
</evidence>
<dbReference type="Proteomes" id="UP001281410">
    <property type="component" value="Unassembled WGS sequence"/>
</dbReference>